<dbReference type="PANTHER" id="PTHR30087:SF1">
    <property type="entry name" value="HYPOTHETICAL CYTOSOLIC PROTEIN"/>
    <property type="match status" value="1"/>
</dbReference>
<dbReference type="Pfam" id="PF08349">
    <property type="entry name" value="DUF1722"/>
    <property type="match status" value="1"/>
</dbReference>
<dbReference type="PANTHER" id="PTHR30087">
    <property type="entry name" value="INNER MEMBRANE PROTEIN"/>
    <property type="match status" value="1"/>
</dbReference>
<organism evidence="2 3">
    <name type="scientific">Candidatus Nitrosopumilus sediminis</name>
    <dbReference type="NCBI Taxonomy" id="1229909"/>
    <lineage>
        <taxon>Archaea</taxon>
        <taxon>Nitrososphaerota</taxon>
        <taxon>Nitrososphaeria</taxon>
        <taxon>Nitrosopumilales</taxon>
        <taxon>Nitrosopumilaceae</taxon>
        <taxon>Nitrosopumilus</taxon>
    </lineage>
</organism>
<dbReference type="AlphaFoldDB" id="K0BD38"/>
<name>K0BD38_9ARCH</name>
<dbReference type="PATRIC" id="fig|1229909.8.peg.1233"/>
<dbReference type="OrthoDB" id="2675at2157"/>
<dbReference type="EMBL" id="CP003843">
    <property type="protein sequence ID" value="AFS82925.1"/>
    <property type="molecule type" value="Genomic_DNA"/>
</dbReference>
<reference evidence="2 3" key="1">
    <citation type="journal article" date="2012" name="J. Bacteriol.">
        <title>Draft Genome Sequence of an Ammonia-Oxidizing Archaeon, "Candidatus Nitrosopumilus sediminis" AR2, from Svalbard in the Arctic Circle.</title>
        <authorList>
            <person name="Park S.J."/>
            <person name="Kim J.G."/>
            <person name="Jung M.Y."/>
            <person name="Kim S.J."/>
            <person name="Cha I.T."/>
            <person name="Ghai R."/>
            <person name="Martin-Cuadrado A.B."/>
            <person name="Rodriguez-Valera F."/>
            <person name="Rhee S.K."/>
        </authorList>
    </citation>
    <scope>NUCLEOTIDE SEQUENCE [LARGE SCALE GENOMIC DNA]</scope>
    <source>
        <strain evidence="2 3">AR2</strain>
    </source>
</reference>
<dbReference type="eggNOG" id="arCOG04848">
    <property type="taxonomic scope" value="Archaea"/>
</dbReference>
<evidence type="ECO:0000259" key="1">
    <source>
        <dbReference type="Pfam" id="PF08349"/>
    </source>
</evidence>
<gene>
    <name evidence="2" type="ORF">NSED_05615</name>
</gene>
<sequence>MKRTSKVDKKHETINSETHSISEKDAIEFVMKRFQDVKNSNKIENLVSFQAMNKYMVMAHNQHELKILGNIVASNKKNQFQKIVKEFEVHLKKALESEPTIKKHSNVLLHIFGYFSNNFNQQEKEWFFNLLGEFKEESITIGEILSEINSVIYRFNNTYLAGQTYFLLYSNLNSGNLFKRLSKERY</sequence>
<evidence type="ECO:0000313" key="2">
    <source>
        <dbReference type="EMBL" id="AFS82925.1"/>
    </source>
</evidence>
<protein>
    <recommendedName>
        <fullName evidence="1">DUF1722 domain-containing protein</fullName>
    </recommendedName>
</protein>
<dbReference type="KEGG" id="nir:NSED_05615"/>
<dbReference type="STRING" id="1229909.NSED_05615"/>
<keyword evidence="3" id="KW-1185">Reference proteome</keyword>
<dbReference type="Proteomes" id="UP000006100">
    <property type="component" value="Chromosome"/>
</dbReference>
<accession>K0BD38</accession>
<dbReference type="InterPro" id="IPR013560">
    <property type="entry name" value="DUF1722"/>
</dbReference>
<feature type="domain" description="DUF1722" evidence="1">
    <location>
        <begin position="54"/>
        <end position="169"/>
    </location>
</feature>
<dbReference type="HOGENOM" id="CLU_076318_3_0_2"/>
<evidence type="ECO:0000313" key="3">
    <source>
        <dbReference type="Proteomes" id="UP000006100"/>
    </source>
</evidence>
<proteinExistence type="predicted"/>